<feature type="signal peptide" evidence="1">
    <location>
        <begin position="1"/>
        <end position="25"/>
    </location>
</feature>
<evidence type="ECO:0000313" key="2">
    <source>
        <dbReference type="EMBL" id="EUD12618.1"/>
    </source>
</evidence>
<feature type="chain" id="PRO_5043898555" description="P pilus assembly protein, pilin FimA" evidence="1">
    <location>
        <begin position="26"/>
        <end position="47"/>
    </location>
</feature>
<evidence type="ECO:0000256" key="1">
    <source>
        <dbReference type="SAM" id="SignalP"/>
    </source>
</evidence>
<proteinExistence type="predicted"/>
<sequence length="47" mass="4818">MSFKTTVLSTALFMGLSAVSLNALAAPSAEVTLQGILTNTTCDVTIN</sequence>
<keyword evidence="1" id="KW-0732">Signal</keyword>
<feature type="non-terminal residue" evidence="2">
    <location>
        <position position="47"/>
    </location>
</feature>
<evidence type="ECO:0000313" key="3">
    <source>
        <dbReference type="Proteomes" id="UP000022311"/>
    </source>
</evidence>
<dbReference type="EMBL" id="JALD01000010">
    <property type="protein sequence ID" value="EUD12618.1"/>
    <property type="molecule type" value="Genomic_DNA"/>
</dbReference>
<gene>
    <name evidence="2" type="ORF">HMPREF1563_2404</name>
</gene>
<name>A0AAV3M9W7_9GAMM</name>
<protein>
    <recommendedName>
        <fullName evidence="4">P pilus assembly protein, pilin FimA</fullName>
    </recommendedName>
</protein>
<dbReference type="Proteomes" id="UP000022311">
    <property type="component" value="Unassembled WGS sequence"/>
</dbReference>
<dbReference type="AlphaFoldDB" id="A0AAV3M9W7"/>
<evidence type="ECO:0008006" key="4">
    <source>
        <dbReference type="Google" id="ProtNLM"/>
    </source>
</evidence>
<reference evidence="2 3" key="1">
    <citation type="submission" date="2014-01" db="EMBL/GenBank/DDBJ databases">
        <authorList>
            <person name="Durkin A.S."/>
            <person name="McCorrison J."/>
            <person name="Torralba M."/>
            <person name="Gillis M."/>
            <person name="Haft D.H."/>
            <person name="Methe B."/>
            <person name="Sutton G."/>
            <person name="Nelson K.E."/>
        </authorList>
    </citation>
    <scope>NUCLEOTIDE SEQUENCE [LARGE SCALE GENOMIC DNA]</scope>
    <source>
        <strain evidence="2 3">205/92</strain>
    </source>
</reference>
<comment type="caution">
    <text evidence="2">The sequence shown here is derived from an EMBL/GenBank/DDBJ whole genome shotgun (WGS) entry which is preliminary data.</text>
</comment>
<accession>A0AAV3M9W7</accession>
<organism evidence="2 3">
    <name type="scientific">Providencia alcalifaciens 205/92</name>
    <dbReference type="NCBI Taxonomy" id="1256988"/>
    <lineage>
        <taxon>Bacteria</taxon>
        <taxon>Pseudomonadati</taxon>
        <taxon>Pseudomonadota</taxon>
        <taxon>Gammaproteobacteria</taxon>
        <taxon>Enterobacterales</taxon>
        <taxon>Morganellaceae</taxon>
        <taxon>Providencia</taxon>
    </lineage>
</organism>